<dbReference type="PANTHER" id="PTHR12521">
    <property type="entry name" value="PROTEIN C6ORF130"/>
    <property type="match status" value="1"/>
</dbReference>
<accession>A0A232LNL2</accession>
<dbReference type="OrthoDB" id="2155246at2759"/>
<sequence length="238" mass="26565">MVDDEGKSLPALVEEIEGDLFDAPEGAVLIRTLAHIVAITAYQGLIDACNCQGSWGKGIAKAFKEKYPAAFEVYRSHCRRLLSSPEYTAIPNLTVMSNEPPNAGHTDSRRLQLPEGTTLLIPPQKGDYTLDSKNSTQKPMKHWIACLFTSRHYGRKVSTPNDILFNTEHAVEDLKRQLSEWDIGGTETTTQDGFKCRPGDLWSCRFNSGLFAVEWEKSLQILRKSGLKVTVVRPKGQE</sequence>
<evidence type="ECO:0000313" key="2">
    <source>
        <dbReference type="Proteomes" id="UP000243515"/>
    </source>
</evidence>
<dbReference type="InterPro" id="IPR043472">
    <property type="entry name" value="Macro_dom-like"/>
</dbReference>
<dbReference type="InterPro" id="IPR050892">
    <property type="entry name" value="ADP-ribose_metab_enzymes"/>
</dbReference>
<dbReference type="EMBL" id="NPHW01006497">
    <property type="protein sequence ID" value="OXV05751.1"/>
    <property type="molecule type" value="Genomic_DNA"/>
</dbReference>
<protein>
    <submittedName>
        <fullName evidence="1">Uncharacterized protein</fullName>
    </submittedName>
</protein>
<dbReference type="GO" id="GO:0140291">
    <property type="term" value="P:peptidyl-glutamate ADP-deribosylation"/>
    <property type="evidence" value="ECO:0007669"/>
    <property type="project" value="TreeGrafter"/>
</dbReference>
<dbReference type="AlphaFoldDB" id="A0A232LNL2"/>
<proteinExistence type="predicted"/>
<evidence type="ECO:0000313" key="1">
    <source>
        <dbReference type="EMBL" id="OXV05751.1"/>
    </source>
</evidence>
<keyword evidence="2" id="KW-1185">Reference proteome</keyword>
<organism evidence="1 2">
    <name type="scientific">Elaphomyces granulatus</name>
    <dbReference type="NCBI Taxonomy" id="519963"/>
    <lineage>
        <taxon>Eukaryota</taxon>
        <taxon>Fungi</taxon>
        <taxon>Dikarya</taxon>
        <taxon>Ascomycota</taxon>
        <taxon>Pezizomycotina</taxon>
        <taxon>Eurotiomycetes</taxon>
        <taxon>Eurotiomycetidae</taxon>
        <taxon>Eurotiales</taxon>
        <taxon>Elaphomycetaceae</taxon>
        <taxon>Elaphomyces</taxon>
    </lineage>
</organism>
<dbReference type="Proteomes" id="UP000243515">
    <property type="component" value="Unassembled WGS sequence"/>
</dbReference>
<dbReference type="Gene3D" id="3.40.220.10">
    <property type="entry name" value="Leucine Aminopeptidase, subunit E, domain 1"/>
    <property type="match status" value="1"/>
</dbReference>
<gene>
    <name evidence="1" type="ORF">Egran_06481</name>
</gene>
<dbReference type="SUPFAM" id="SSF52949">
    <property type="entry name" value="Macro domain-like"/>
    <property type="match status" value="1"/>
</dbReference>
<name>A0A232LNL2_9EURO</name>
<dbReference type="PANTHER" id="PTHR12521:SF0">
    <property type="entry name" value="ADP-RIBOSE GLYCOHYDROLASE OARD1"/>
    <property type="match status" value="1"/>
</dbReference>
<reference evidence="1 2" key="1">
    <citation type="journal article" date="2015" name="Environ. Microbiol.">
        <title>Metagenome sequence of Elaphomyces granulatus from sporocarp tissue reveals Ascomycota ectomycorrhizal fingerprints of genome expansion and a Proteobacteria-rich microbiome.</title>
        <authorList>
            <person name="Quandt C.A."/>
            <person name="Kohler A."/>
            <person name="Hesse C.N."/>
            <person name="Sharpton T.J."/>
            <person name="Martin F."/>
            <person name="Spatafora J.W."/>
        </authorList>
    </citation>
    <scope>NUCLEOTIDE SEQUENCE [LARGE SCALE GENOMIC DNA]</scope>
    <source>
        <strain evidence="1 2">OSC145934</strain>
    </source>
</reference>
<comment type="caution">
    <text evidence="1">The sequence shown here is derived from an EMBL/GenBank/DDBJ whole genome shotgun (WGS) entry which is preliminary data.</text>
</comment>